<dbReference type="Gene3D" id="3.30.420.40">
    <property type="match status" value="2"/>
</dbReference>
<comment type="caution">
    <text evidence="4">The sequence shown here is derived from an EMBL/GenBank/DDBJ whole genome shotgun (WGS) entry which is preliminary data.</text>
</comment>
<evidence type="ECO:0000313" key="5">
    <source>
        <dbReference type="Proteomes" id="UP000030466"/>
    </source>
</evidence>
<feature type="region of interest" description="Disordered" evidence="2">
    <location>
        <begin position="1"/>
        <end position="21"/>
    </location>
</feature>
<evidence type="ECO:0000256" key="2">
    <source>
        <dbReference type="SAM" id="MobiDB-lite"/>
    </source>
</evidence>
<protein>
    <submittedName>
        <fullName evidence="4">ROK family transcriptional regulator</fullName>
    </submittedName>
</protein>
<organism evidence="4 5">
    <name type="scientific">Kocuria rosea subsp. polaris</name>
    <dbReference type="NCBI Taxonomy" id="136273"/>
    <lineage>
        <taxon>Bacteria</taxon>
        <taxon>Bacillati</taxon>
        <taxon>Actinomycetota</taxon>
        <taxon>Actinomycetes</taxon>
        <taxon>Micrococcales</taxon>
        <taxon>Micrococcaceae</taxon>
        <taxon>Kocuria</taxon>
    </lineage>
</organism>
<dbReference type="EMBL" id="JSUH01000002">
    <property type="protein sequence ID" value="KHD98633.1"/>
    <property type="molecule type" value="Genomic_DNA"/>
</dbReference>
<dbReference type="Pfam" id="PF00480">
    <property type="entry name" value="ROK"/>
    <property type="match status" value="1"/>
</dbReference>
<dbReference type="InterPro" id="IPR005471">
    <property type="entry name" value="Tscrpt_reg_IclR_N"/>
</dbReference>
<dbReference type="PANTHER" id="PTHR18964">
    <property type="entry name" value="ROK (REPRESSOR, ORF, KINASE) FAMILY"/>
    <property type="match status" value="1"/>
</dbReference>
<dbReference type="InterPro" id="IPR049874">
    <property type="entry name" value="ROK_cs"/>
</dbReference>
<dbReference type="InterPro" id="IPR036390">
    <property type="entry name" value="WH_DNA-bd_sf"/>
</dbReference>
<gene>
    <name evidence="4" type="ORF">GY22_02845</name>
</gene>
<dbReference type="GO" id="GO:0006355">
    <property type="term" value="P:regulation of DNA-templated transcription"/>
    <property type="evidence" value="ECO:0007669"/>
    <property type="project" value="InterPro"/>
</dbReference>
<dbReference type="GO" id="GO:0003677">
    <property type="term" value="F:DNA binding"/>
    <property type="evidence" value="ECO:0007669"/>
    <property type="project" value="InterPro"/>
</dbReference>
<accession>A0A0A6VWN4</accession>
<evidence type="ECO:0000256" key="1">
    <source>
        <dbReference type="ARBA" id="ARBA00006479"/>
    </source>
</evidence>
<dbReference type="PANTHER" id="PTHR18964:SF173">
    <property type="entry name" value="GLUCOKINASE"/>
    <property type="match status" value="1"/>
</dbReference>
<dbReference type="Gene3D" id="1.10.10.10">
    <property type="entry name" value="Winged helix-like DNA-binding domain superfamily/Winged helix DNA-binding domain"/>
    <property type="match status" value="1"/>
</dbReference>
<comment type="similarity">
    <text evidence="1">Belongs to the ROK (NagC/XylR) family.</text>
</comment>
<feature type="domain" description="HTH iclR-type" evidence="3">
    <location>
        <begin position="23"/>
        <end position="63"/>
    </location>
</feature>
<proteinExistence type="inferred from homology"/>
<dbReference type="Proteomes" id="UP000030466">
    <property type="component" value="Unassembled WGS sequence"/>
</dbReference>
<feature type="compositionally biased region" description="Low complexity" evidence="2">
    <location>
        <begin position="10"/>
        <end position="21"/>
    </location>
</feature>
<name>A0A0A6VWN4_KOCRO</name>
<reference evidence="4 5" key="1">
    <citation type="journal article" date="2003" name="Int. J. Syst. Evol. Microbiol.">
        <title>Kocuria polaris sp. nov., an orange-pigmented psychrophilic bacterium isolated from an Antarctic cyanobacterial mat sample.</title>
        <authorList>
            <person name="Reddy G.S."/>
            <person name="Prakash J.S."/>
            <person name="Prabahar V."/>
            <person name="Matsumoto G.I."/>
            <person name="Stackebrandt E."/>
            <person name="Shivaji S."/>
        </authorList>
    </citation>
    <scope>NUCLEOTIDE SEQUENCE [LARGE SCALE GENOMIC DNA]</scope>
    <source>
        <strain evidence="4 5">CMS 76or</strain>
    </source>
</reference>
<dbReference type="SUPFAM" id="SSF46785">
    <property type="entry name" value="Winged helix' DNA-binding domain"/>
    <property type="match status" value="1"/>
</dbReference>
<dbReference type="InterPro" id="IPR000600">
    <property type="entry name" value="ROK"/>
</dbReference>
<dbReference type="InterPro" id="IPR043129">
    <property type="entry name" value="ATPase_NBD"/>
</dbReference>
<dbReference type="OrthoDB" id="3189808at2"/>
<sequence length="406" mass="41534">MLQSPPSAPSPRSSDSPAPGASEVFQLLRDGRPRTRAELAQLTGLARSTVASRVDTLMTLGLVAPYGGAASTGGRPPSLFALNPGARVVVGADVGATHARAILADLSGRELAEERQALAIGEGPEAVLGWLVRTVAALLERADRPAADLAAIGIGLPGPVEHETGRPINPPIMPGWDRVDVPALVQAHYEVPVLVDNDVNIMALGERSLFWPATTELMFVKVATGIGAGIISGGALQRGAQGTAGDLGHVRVPRGDELLCRCGNTGCLEALAGAPALVRTLNEQTAGTLSTSQDVIDLVRSGDPLAVQAIRQAGRDIGDVLATCVNLINPSVIVIGGSLAQAGEHLLAGIREVVYRRSLPLATEHLSVAPSVAGERAGVMGAAVLAIDHVLSPESIEAACAALGAS</sequence>
<dbReference type="AlphaFoldDB" id="A0A0A6VWN4"/>
<dbReference type="SUPFAM" id="SSF53067">
    <property type="entry name" value="Actin-like ATPase domain"/>
    <property type="match status" value="1"/>
</dbReference>
<dbReference type="PROSITE" id="PS01125">
    <property type="entry name" value="ROK"/>
    <property type="match status" value="1"/>
</dbReference>
<dbReference type="RefSeq" id="WP_035923990.1">
    <property type="nucleotide sequence ID" value="NZ_JSUH01000002.1"/>
</dbReference>
<keyword evidence="5" id="KW-1185">Reference proteome</keyword>
<evidence type="ECO:0000313" key="4">
    <source>
        <dbReference type="EMBL" id="KHD98633.1"/>
    </source>
</evidence>
<dbReference type="InterPro" id="IPR036388">
    <property type="entry name" value="WH-like_DNA-bd_sf"/>
</dbReference>
<dbReference type="Pfam" id="PF09339">
    <property type="entry name" value="HTH_IclR"/>
    <property type="match status" value="1"/>
</dbReference>
<evidence type="ECO:0000259" key="3">
    <source>
        <dbReference type="Pfam" id="PF09339"/>
    </source>
</evidence>